<gene>
    <name evidence="3" type="ORF">M9Y10_019592</name>
</gene>
<dbReference type="Gene3D" id="1.10.510.10">
    <property type="entry name" value="Transferase(Phosphotransferase) domain 1"/>
    <property type="match status" value="1"/>
</dbReference>
<dbReference type="InterPro" id="IPR050767">
    <property type="entry name" value="Sel1_AlgK"/>
</dbReference>
<dbReference type="SMART" id="SM00671">
    <property type="entry name" value="SEL1"/>
    <property type="match status" value="17"/>
</dbReference>
<sequence length="1192" mass="139265">MLDSFYKFRGCINNKTARITNNYLNQVLHSYSFLHISEIDFKNENQKLFQSLKESNQIIINIGEEDNSNERYFLLGLKNNIIFIEQSSLSLIQQFFHDESGVNICFLSNDIKNIFDRAITIKYQEIKVDKIFSCEITSFNSQFEIISRGMSSICKIWSVIQPCISGFLIKQSYSKLSKNRFKDFNSKQNQNLTKKEIDEFIELRVLGIGSVSNVALFYHIEKEELFAIKKLINAETEKEKLFDRETTNYNNMKHPLLPNFYGILKPENYLIIEFINGMTLDNIKEMKLELNDKLKIIFEMMIIIGFIHSNHLIYRDLKPTNIIIDDNKTAILIDFDRMIKIDSISNKDDVTADFQSVFHAPEVSCSYECDIYSLGKMIYYIMKEEEPPRDSNELEKVFENEDIQKIYKMCVNADPKKRQSISKLILDFYFTFSSQIEVENVLEIFEKYLNNLYDSNILNVIRKFNDVPNDPKMQALLALLYVEGEIVEKDMDKAIHYLELATEQKYKKAPFMLASYYFYPEYGRLDYKKAMHYLIISADLNYVEAQLQIAGFYEEGKYLERDVVKAVHYYTMAAENNSAKAQYELGAIYQVGRYVPQNISKAIHYYTLSAEQHYPKALVNLASIYYKGLYVSRDINKAISYFSDAAKQNDARAFVNLGNIYFDGIYVKQDIDKGLYYYAQAVNLNDSEGQFFFGDLYSDGIYVKEDMNKSIHYYTLAANQNHDRAQFNLGLLYYEGKQIPKNINKAIHYLTLSANNNAVRAQLLLGSIYIENKDVPRDVKKSLHFFNMAANQNDPQAHYTLGTIYHEGKYVQPDIYKAVKYLTFSANQNDRRAQTYLGEIYFDEHSPLRDYDKAIHYFQLAANNGEPTAQFLLGVYYEKGFYFKQDINKAIHYYLLAANNNYSEAMYYLAILFDEGKYVPHDLNKAIFYYTLAANYDHPKAQIILGLTYYKGIYVSKDIQKGLDLIKRSAYNRDTLARFVLGFLYHEGKYIQRNINEAIHFYKEGSSLNYQFAKNNLGIIHKNGFYEKIQKNIGLAIEYFNEAINQKSDPVSMYNLANLYLYEGPNNDSIDNSIELLIKSAEKGFIPSRELLCLALIKKHGYNLDNIQNELQNKNGKNISIIICQMIQKERLNIQSIFDERYKYFKNICFLYDFNLKPVLSNSLFNNMFSIPEKNQKKDINEIFYEGFEIEV</sequence>
<name>A0ABR2HGX1_9EUKA</name>
<evidence type="ECO:0000313" key="3">
    <source>
        <dbReference type="EMBL" id="KAK8847018.1"/>
    </source>
</evidence>
<evidence type="ECO:0000259" key="2">
    <source>
        <dbReference type="PROSITE" id="PS50011"/>
    </source>
</evidence>
<dbReference type="InterPro" id="IPR008271">
    <property type="entry name" value="Ser/Thr_kinase_AS"/>
</dbReference>
<dbReference type="Proteomes" id="UP001470230">
    <property type="component" value="Unassembled WGS sequence"/>
</dbReference>
<dbReference type="Pfam" id="PF08238">
    <property type="entry name" value="Sel1"/>
    <property type="match status" value="17"/>
</dbReference>
<dbReference type="PROSITE" id="PS50011">
    <property type="entry name" value="PROTEIN_KINASE_DOM"/>
    <property type="match status" value="1"/>
</dbReference>
<proteinExistence type="inferred from homology"/>
<dbReference type="Pfam" id="PF00069">
    <property type="entry name" value="Pkinase"/>
    <property type="match status" value="1"/>
</dbReference>
<evidence type="ECO:0000313" key="4">
    <source>
        <dbReference type="Proteomes" id="UP001470230"/>
    </source>
</evidence>
<dbReference type="InterPro" id="IPR011990">
    <property type="entry name" value="TPR-like_helical_dom_sf"/>
</dbReference>
<dbReference type="PANTHER" id="PTHR11102">
    <property type="entry name" value="SEL-1-LIKE PROTEIN"/>
    <property type="match status" value="1"/>
</dbReference>
<dbReference type="SUPFAM" id="SSF56112">
    <property type="entry name" value="Protein kinase-like (PK-like)"/>
    <property type="match status" value="1"/>
</dbReference>
<comment type="caution">
    <text evidence="3">The sequence shown here is derived from an EMBL/GenBank/DDBJ whole genome shotgun (WGS) entry which is preliminary data.</text>
</comment>
<dbReference type="PROSITE" id="PS00108">
    <property type="entry name" value="PROTEIN_KINASE_ST"/>
    <property type="match status" value="1"/>
</dbReference>
<organism evidence="3 4">
    <name type="scientific">Tritrichomonas musculus</name>
    <dbReference type="NCBI Taxonomy" id="1915356"/>
    <lineage>
        <taxon>Eukaryota</taxon>
        <taxon>Metamonada</taxon>
        <taxon>Parabasalia</taxon>
        <taxon>Tritrichomonadida</taxon>
        <taxon>Tritrichomonadidae</taxon>
        <taxon>Tritrichomonas</taxon>
    </lineage>
</organism>
<comment type="similarity">
    <text evidence="1">Belongs to the sel-1 family.</text>
</comment>
<dbReference type="InterPro" id="IPR000719">
    <property type="entry name" value="Prot_kinase_dom"/>
</dbReference>
<dbReference type="Gene3D" id="1.25.40.10">
    <property type="entry name" value="Tetratricopeptide repeat domain"/>
    <property type="match status" value="2"/>
</dbReference>
<dbReference type="PANTHER" id="PTHR11102:SF147">
    <property type="entry name" value="SEL1L ADAPTOR SUBUNIT OF ERAD E3 UBIQUITIN LIGASE"/>
    <property type="match status" value="1"/>
</dbReference>
<dbReference type="SMART" id="SM00220">
    <property type="entry name" value="S_TKc"/>
    <property type="match status" value="1"/>
</dbReference>
<dbReference type="InterPro" id="IPR006597">
    <property type="entry name" value="Sel1-like"/>
</dbReference>
<dbReference type="SUPFAM" id="SSF81901">
    <property type="entry name" value="HCP-like"/>
    <property type="match status" value="4"/>
</dbReference>
<dbReference type="EMBL" id="JAPFFF010000028">
    <property type="protein sequence ID" value="KAK8847018.1"/>
    <property type="molecule type" value="Genomic_DNA"/>
</dbReference>
<evidence type="ECO:0000256" key="1">
    <source>
        <dbReference type="ARBA" id="ARBA00038101"/>
    </source>
</evidence>
<dbReference type="CDD" id="cd00180">
    <property type="entry name" value="PKc"/>
    <property type="match status" value="1"/>
</dbReference>
<dbReference type="InterPro" id="IPR011009">
    <property type="entry name" value="Kinase-like_dom_sf"/>
</dbReference>
<feature type="domain" description="Protein kinase" evidence="2">
    <location>
        <begin position="200"/>
        <end position="430"/>
    </location>
</feature>
<reference evidence="3 4" key="1">
    <citation type="submission" date="2024-04" db="EMBL/GenBank/DDBJ databases">
        <title>Tritrichomonas musculus Genome.</title>
        <authorList>
            <person name="Alves-Ferreira E."/>
            <person name="Grigg M."/>
            <person name="Lorenzi H."/>
            <person name="Galac M."/>
        </authorList>
    </citation>
    <scope>NUCLEOTIDE SEQUENCE [LARGE SCALE GENOMIC DNA]</scope>
    <source>
        <strain evidence="3 4">EAF2021</strain>
    </source>
</reference>
<accession>A0ABR2HGX1</accession>
<protein>
    <recommendedName>
        <fullName evidence="2">Protein kinase domain-containing protein</fullName>
    </recommendedName>
</protein>
<keyword evidence="4" id="KW-1185">Reference proteome</keyword>